<reference evidence="4 5" key="1">
    <citation type="submission" date="2024-03" db="EMBL/GenBank/DDBJ databases">
        <title>Aureococcus anophagefferens CCMP1851 and Kratosvirus quantuckense: Draft genome of a second virus-susceptible host strain in the model system.</title>
        <authorList>
            <person name="Chase E."/>
            <person name="Truchon A.R."/>
            <person name="Schepens W."/>
            <person name="Wilhelm S.W."/>
        </authorList>
    </citation>
    <scope>NUCLEOTIDE SEQUENCE [LARGE SCALE GENOMIC DNA]</scope>
    <source>
        <strain evidence="4 5">CCMP1851</strain>
    </source>
</reference>
<protein>
    <recommendedName>
        <fullName evidence="6">GST N-terminal domain-containing protein</fullName>
    </recommendedName>
</protein>
<feature type="domain" description="GST C-terminal" evidence="3">
    <location>
        <begin position="228"/>
        <end position="348"/>
    </location>
</feature>
<evidence type="ECO:0000313" key="4">
    <source>
        <dbReference type="EMBL" id="KAK7248798.1"/>
    </source>
</evidence>
<proteinExistence type="predicted"/>
<comment type="caution">
    <text evidence="4">The sequence shown here is derived from an EMBL/GenBank/DDBJ whole genome shotgun (WGS) entry which is preliminary data.</text>
</comment>
<dbReference type="PROSITE" id="PS50404">
    <property type="entry name" value="GST_NTER"/>
    <property type="match status" value="1"/>
</dbReference>
<keyword evidence="1" id="KW-0812">Transmembrane</keyword>
<dbReference type="InterPro" id="IPR050983">
    <property type="entry name" value="GST_Omega/HSP26"/>
</dbReference>
<name>A0ABR1G6K4_AURAN</name>
<dbReference type="SUPFAM" id="SSF47616">
    <property type="entry name" value="GST C-terminal domain-like"/>
    <property type="match status" value="1"/>
</dbReference>
<dbReference type="InterPro" id="IPR036249">
    <property type="entry name" value="Thioredoxin-like_sf"/>
</dbReference>
<feature type="transmembrane region" description="Helical" evidence="1">
    <location>
        <begin position="12"/>
        <end position="35"/>
    </location>
</feature>
<dbReference type="Gene3D" id="1.20.1050.10">
    <property type="match status" value="1"/>
</dbReference>
<dbReference type="PANTHER" id="PTHR43968">
    <property type="match status" value="1"/>
</dbReference>
<dbReference type="InterPro" id="IPR036282">
    <property type="entry name" value="Glutathione-S-Trfase_C_sf"/>
</dbReference>
<dbReference type="Pfam" id="PF13417">
    <property type="entry name" value="GST_N_3"/>
    <property type="match status" value="1"/>
</dbReference>
<dbReference type="CDD" id="cd00570">
    <property type="entry name" value="GST_N_family"/>
    <property type="match status" value="1"/>
</dbReference>
<dbReference type="InterPro" id="IPR004045">
    <property type="entry name" value="Glutathione_S-Trfase_N"/>
</dbReference>
<dbReference type="EMBL" id="JBBJCI010000086">
    <property type="protein sequence ID" value="KAK7248798.1"/>
    <property type="molecule type" value="Genomic_DNA"/>
</dbReference>
<evidence type="ECO:0000259" key="3">
    <source>
        <dbReference type="PROSITE" id="PS50405"/>
    </source>
</evidence>
<feature type="domain" description="GST N-terminal" evidence="2">
    <location>
        <begin position="58"/>
        <end position="144"/>
    </location>
</feature>
<dbReference type="Pfam" id="PF13410">
    <property type="entry name" value="GST_C_2"/>
    <property type="match status" value="1"/>
</dbReference>
<accession>A0ABR1G6K4</accession>
<dbReference type="InterPro" id="IPR010987">
    <property type="entry name" value="Glutathione-S-Trfase_C-like"/>
</dbReference>
<keyword evidence="1" id="KW-1133">Transmembrane helix</keyword>
<evidence type="ECO:0008006" key="6">
    <source>
        <dbReference type="Google" id="ProtNLM"/>
    </source>
</evidence>
<organism evidence="4 5">
    <name type="scientific">Aureococcus anophagefferens</name>
    <name type="common">Harmful bloom alga</name>
    <dbReference type="NCBI Taxonomy" id="44056"/>
    <lineage>
        <taxon>Eukaryota</taxon>
        <taxon>Sar</taxon>
        <taxon>Stramenopiles</taxon>
        <taxon>Ochrophyta</taxon>
        <taxon>Pelagophyceae</taxon>
        <taxon>Pelagomonadales</taxon>
        <taxon>Pelagomonadaceae</taxon>
        <taxon>Aureococcus</taxon>
    </lineage>
</organism>
<keyword evidence="5" id="KW-1185">Reference proteome</keyword>
<evidence type="ECO:0000259" key="2">
    <source>
        <dbReference type="PROSITE" id="PS50404"/>
    </source>
</evidence>
<sequence length="376" mass="42654">MIKMQKYKQLMSWLTLLPVMVMLPIFLLVQGLMIFCIARIRRLVPLCGPQDREVPAKAEIELYYFHDSPCCAKVRLALEEVGLGGKVRLVHVDIGRYGKYDHLKDAHLLRNPTGTVPVLVHRGTPVLDASTIVRYVEECLDGDASLVPCAAEEKRRMEAIVDECDIDLRPKSLSKFEHCWGNAIGLFGLQSVSYSHKHYGFSKNFYALMKHPNPMIPLNRILFNLFYLRIEQGSKRERNSQLQRLLSRPFSTRIEPSVTEPAVQKVAAALASYDALLADGRAFLCGDAFTLADAACVPLLQRMDSLAILDHFVDDETKLEHVKAYYARAKARPSFARVFDDWEPKTKIQKEVTAALKKRRKFVNAVGVYDAFVPEE</sequence>
<evidence type="ECO:0000313" key="5">
    <source>
        <dbReference type="Proteomes" id="UP001363151"/>
    </source>
</evidence>
<dbReference type="PANTHER" id="PTHR43968:SF14">
    <property type="entry name" value="GLUTATHIONE S-TRANSFERASE"/>
    <property type="match status" value="1"/>
</dbReference>
<dbReference type="Proteomes" id="UP001363151">
    <property type="component" value="Unassembled WGS sequence"/>
</dbReference>
<gene>
    <name evidence="4" type="ORF">SO694_00041258</name>
</gene>
<dbReference type="Gene3D" id="3.40.30.10">
    <property type="entry name" value="Glutaredoxin"/>
    <property type="match status" value="1"/>
</dbReference>
<keyword evidence="1" id="KW-0472">Membrane</keyword>
<dbReference type="SUPFAM" id="SSF52833">
    <property type="entry name" value="Thioredoxin-like"/>
    <property type="match status" value="1"/>
</dbReference>
<evidence type="ECO:0000256" key="1">
    <source>
        <dbReference type="SAM" id="Phobius"/>
    </source>
</evidence>
<dbReference type="PROSITE" id="PS50405">
    <property type="entry name" value="GST_CTER"/>
    <property type="match status" value="1"/>
</dbReference>